<proteinExistence type="predicted"/>
<evidence type="ECO:0000313" key="3">
    <source>
        <dbReference type="Proteomes" id="UP000019763"/>
    </source>
</evidence>
<feature type="compositionally biased region" description="Polar residues" evidence="1">
    <location>
        <begin position="198"/>
        <end position="212"/>
    </location>
</feature>
<dbReference type="GeneID" id="22912597"/>
<feature type="compositionally biased region" description="Low complexity" evidence="1">
    <location>
        <begin position="354"/>
        <end position="366"/>
    </location>
</feature>
<dbReference type="EMBL" id="AFNH02000532">
    <property type="protein sequence ID" value="EZG67183.1"/>
    <property type="molecule type" value="Genomic_DNA"/>
</dbReference>
<feature type="region of interest" description="Disordered" evidence="1">
    <location>
        <begin position="225"/>
        <end position="294"/>
    </location>
</feature>
<feature type="region of interest" description="Disordered" evidence="1">
    <location>
        <begin position="328"/>
        <end position="348"/>
    </location>
</feature>
<reference evidence="2" key="1">
    <citation type="submission" date="2013-12" db="EMBL/GenBank/DDBJ databases">
        <authorList>
            <person name="Omoto C.K."/>
            <person name="Sibley D."/>
            <person name="Venepally P."/>
            <person name="Hadjithomas M."/>
            <person name="Karamycheva S."/>
            <person name="Brunk B."/>
            <person name="Roos D."/>
            <person name="Caler E."/>
            <person name="Lorenzi H."/>
        </authorList>
    </citation>
    <scope>NUCLEOTIDE SEQUENCE</scope>
</reference>
<feature type="compositionally biased region" description="Polar residues" evidence="1">
    <location>
        <begin position="227"/>
        <end position="239"/>
    </location>
</feature>
<evidence type="ECO:0000256" key="1">
    <source>
        <dbReference type="SAM" id="MobiDB-lite"/>
    </source>
</evidence>
<sequence>MRTVSTAPAESSHTWPATNYPDTIYDDTTDMVSSIATTSSVTTSSRSTSSRSTSSGSTSSRPTSGRSTSRSTSQSESATTDWFGTEYGSSEPATSEPFMTSWMELSTSLESSSKEADLVVVVPPDVLDKTEPAYSPHTYETEEGDVVEVTIPHPRSRTEASDTTEQSPVQIAPRPNTTQPLPQEPTTKAATTKPLTTQPSATSPQGTSTTERFTWSNTPVWTEAGDWSTQSEDWSTSSVALPLDPSSTTSVVTSTQGTPSTVRSTRQPTVKPSSAPETIPTSTRAATPTAAPTVPRGATVVPVAAPSTTMASLHSSAPSVKTGSTFLGATSGVEPTTRTSVATVTSTGAATTRGAMTTTGAGTTTEEGGGWTTGVDFWTTWDESLLRTGELSSSEPMSTDAEEVRVRPDLLWNDLDVKRRGSINLPDPVDSARLTKKSQVRALVNGNYRFVQEFGSKAAGVMADALIGEYYKRMTGQVGPTVNEVSLLMVYLHGVLKRQERAVFTVIGMIHAFGEPPCEVPHLGPVICETLKPVLEGAIDSIDEYSWSLDAAKFGGLLDAIDSTNHQIQSESKGLYSHERTNDGVDILQLQSFYDTDRSRDASLRAGSLRAGSLRIQTDRPGMAETYEQHGLRGGYPRVSQFSGAVASNQDSKWIQYWPAIENMLATF</sequence>
<protein>
    <submittedName>
        <fullName evidence="2">Uncharacterized protein</fullName>
    </submittedName>
</protein>
<dbReference type="VEuPathDB" id="CryptoDB:GNI_070890"/>
<organism evidence="2 3">
    <name type="scientific">Gregarina niphandrodes</name>
    <name type="common">Septate eugregarine</name>
    <dbReference type="NCBI Taxonomy" id="110365"/>
    <lineage>
        <taxon>Eukaryota</taxon>
        <taxon>Sar</taxon>
        <taxon>Alveolata</taxon>
        <taxon>Apicomplexa</taxon>
        <taxon>Conoidasida</taxon>
        <taxon>Gregarinasina</taxon>
        <taxon>Eugregarinorida</taxon>
        <taxon>Gregarinidae</taxon>
        <taxon>Gregarina</taxon>
    </lineage>
</organism>
<dbReference type="RefSeq" id="XP_011130312.1">
    <property type="nucleotide sequence ID" value="XM_011132010.1"/>
</dbReference>
<evidence type="ECO:0000313" key="2">
    <source>
        <dbReference type="EMBL" id="EZG67183.1"/>
    </source>
</evidence>
<dbReference type="Proteomes" id="UP000019763">
    <property type="component" value="Unassembled WGS sequence"/>
</dbReference>
<feature type="compositionally biased region" description="Polar residues" evidence="1">
    <location>
        <begin position="263"/>
        <end position="276"/>
    </location>
</feature>
<feature type="region of interest" description="Disordered" evidence="1">
    <location>
        <begin position="354"/>
        <end position="373"/>
    </location>
</feature>
<gene>
    <name evidence="2" type="ORF">GNI_070890</name>
</gene>
<feature type="compositionally biased region" description="Polar residues" evidence="1">
    <location>
        <begin position="1"/>
        <end position="21"/>
    </location>
</feature>
<accession>A0A023B7A8</accession>
<feature type="compositionally biased region" description="Polar residues" evidence="1">
    <location>
        <begin position="161"/>
        <end position="181"/>
    </location>
</feature>
<feature type="compositionally biased region" description="Low complexity" evidence="1">
    <location>
        <begin position="246"/>
        <end position="262"/>
    </location>
</feature>
<keyword evidence="3" id="KW-1185">Reference proteome</keyword>
<comment type="caution">
    <text evidence="2">The sequence shown here is derived from an EMBL/GenBank/DDBJ whole genome shotgun (WGS) entry which is preliminary data.</text>
</comment>
<dbReference type="AlphaFoldDB" id="A0A023B7A8"/>
<name>A0A023B7A8_GRENI</name>
<feature type="region of interest" description="Disordered" evidence="1">
    <location>
        <begin position="155"/>
        <end position="212"/>
    </location>
</feature>
<feature type="compositionally biased region" description="Low complexity" evidence="1">
    <location>
        <begin position="185"/>
        <end position="197"/>
    </location>
</feature>
<feature type="region of interest" description="Disordered" evidence="1">
    <location>
        <begin position="1"/>
        <end position="101"/>
    </location>
</feature>
<feature type="compositionally biased region" description="Low complexity" evidence="1">
    <location>
        <begin position="33"/>
        <end position="80"/>
    </location>
</feature>
<feature type="compositionally biased region" description="Low complexity" evidence="1">
    <location>
        <begin position="280"/>
        <end position="294"/>
    </location>
</feature>
<feature type="compositionally biased region" description="Low complexity" evidence="1">
    <location>
        <begin position="336"/>
        <end position="348"/>
    </location>
</feature>